<organism evidence="23 24">
    <name type="scientific">Actinospica acidithermotolerans</name>
    <dbReference type="NCBI Taxonomy" id="2828514"/>
    <lineage>
        <taxon>Bacteria</taxon>
        <taxon>Bacillati</taxon>
        <taxon>Actinomycetota</taxon>
        <taxon>Actinomycetes</taxon>
        <taxon>Catenulisporales</taxon>
        <taxon>Actinospicaceae</taxon>
        <taxon>Actinospica</taxon>
    </lineage>
</organism>
<dbReference type="Gene3D" id="3.20.20.60">
    <property type="entry name" value="Phosphoenolpyruvate-binding domains"/>
    <property type="match status" value="1"/>
</dbReference>
<evidence type="ECO:0000256" key="16">
    <source>
        <dbReference type="ARBA" id="ARBA00033235"/>
    </source>
</evidence>
<dbReference type="InterPro" id="IPR036637">
    <property type="entry name" value="Phosphohistidine_dom_sf"/>
</dbReference>
<evidence type="ECO:0000256" key="7">
    <source>
        <dbReference type="ARBA" id="ARBA00016544"/>
    </source>
</evidence>
<feature type="active site" description="Tele-phosphohistidine intermediate" evidence="17">
    <location>
        <position position="165"/>
    </location>
</feature>
<dbReference type="InterPro" id="IPR000121">
    <property type="entry name" value="PEP_util_C"/>
</dbReference>
<dbReference type="Pfam" id="PF05524">
    <property type="entry name" value="PEP-utilisers_N"/>
    <property type="match status" value="1"/>
</dbReference>
<evidence type="ECO:0000256" key="11">
    <source>
        <dbReference type="ARBA" id="ARBA00022679"/>
    </source>
</evidence>
<feature type="binding site" evidence="18">
    <location>
        <position position="431"/>
    </location>
    <ligand>
        <name>phosphoenolpyruvate</name>
        <dbReference type="ChEBI" id="CHEBI:58702"/>
    </ligand>
</feature>
<keyword evidence="15 19" id="KW-0460">Magnesium</keyword>
<dbReference type="InterPro" id="IPR036618">
    <property type="entry name" value="PtsI_HPr-bd_sf"/>
</dbReference>
<feature type="binding site" evidence="18">
    <location>
        <position position="270"/>
    </location>
    <ligand>
        <name>phosphoenolpyruvate</name>
        <dbReference type="ChEBI" id="CHEBI:58702"/>
    </ligand>
</feature>
<feature type="binding site" evidence="18">
    <location>
        <position position="306"/>
    </location>
    <ligand>
        <name>phosphoenolpyruvate</name>
        <dbReference type="ChEBI" id="CHEBI:58702"/>
    </ligand>
</feature>
<dbReference type="EC" id="2.7.3.9" evidence="6"/>
<comment type="caution">
    <text evidence="23">The sequence shown here is derived from an EMBL/GenBank/DDBJ whole genome shotgun (WGS) entry which is preliminary data.</text>
</comment>
<dbReference type="EMBL" id="JAGSOH010000093">
    <property type="protein sequence ID" value="MBR7829639.1"/>
    <property type="molecule type" value="Genomic_DNA"/>
</dbReference>
<feature type="domain" description="PEP-utilising enzyme mobile" evidence="20">
    <location>
        <begin position="130"/>
        <end position="200"/>
    </location>
</feature>
<evidence type="ECO:0000256" key="10">
    <source>
        <dbReference type="ARBA" id="ARBA00022597"/>
    </source>
</evidence>
<evidence type="ECO:0000256" key="1">
    <source>
        <dbReference type="ARBA" id="ARBA00000683"/>
    </source>
</evidence>
<proteinExistence type="inferred from homology"/>
<evidence type="ECO:0000259" key="21">
    <source>
        <dbReference type="Pfam" id="PF02896"/>
    </source>
</evidence>
<evidence type="ECO:0000256" key="8">
    <source>
        <dbReference type="ARBA" id="ARBA00022448"/>
    </source>
</evidence>
<dbReference type="GO" id="GO:0046872">
    <property type="term" value="F:metal ion binding"/>
    <property type="evidence" value="ECO:0007669"/>
    <property type="project" value="UniProtKB-KW"/>
</dbReference>
<dbReference type="PANTHER" id="PTHR46244">
    <property type="entry name" value="PHOSPHOENOLPYRUVATE-PROTEIN PHOSPHOTRANSFERASE"/>
    <property type="match status" value="1"/>
</dbReference>
<feature type="active site" description="Proton donor" evidence="17">
    <location>
        <position position="468"/>
    </location>
</feature>
<evidence type="ECO:0000259" key="22">
    <source>
        <dbReference type="Pfam" id="PF05524"/>
    </source>
</evidence>
<feature type="binding site" evidence="19">
    <location>
        <position position="421"/>
    </location>
    <ligand>
        <name>Mg(2+)</name>
        <dbReference type="ChEBI" id="CHEBI:18420"/>
    </ligand>
</feature>
<evidence type="ECO:0000256" key="17">
    <source>
        <dbReference type="PIRSR" id="PIRSR000732-1"/>
    </source>
</evidence>
<keyword evidence="14" id="KW-0418">Kinase</keyword>
<feature type="binding site" evidence="18">
    <location>
        <begin position="420"/>
        <end position="421"/>
    </location>
    <ligand>
        <name>phosphoenolpyruvate</name>
        <dbReference type="ChEBI" id="CHEBI:58702"/>
    </ligand>
</feature>
<evidence type="ECO:0000256" key="14">
    <source>
        <dbReference type="ARBA" id="ARBA00022777"/>
    </source>
</evidence>
<dbReference type="SUPFAM" id="SSF51621">
    <property type="entry name" value="Phosphoenolpyruvate/pyruvate domain"/>
    <property type="match status" value="1"/>
</dbReference>
<dbReference type="PROSITE" id="PS00370">
    <property type="entry name" value="PEP_ENZYMES_PHOS_SITE"/>
    <property type="match status" value="1"/>
</dbReference>
<dbReference type="GO" id="GO:0009401">
    <property type="term" value="P:phosphoenolpyruvate-dependent sugar phosphotransferase system"/>
    <property type="evidence" value="ECO:0007669"/>
    <property type="project" value="UniProtKB-KW"/>
</dbReference>
<evidence type="ECO:0000256" key="4">
    <source>
        <dbReference type="ARBA" id="ARBA00004496"/>
    </source>
</evidence>
<sequence length="504" mass="51529">MGVPEPPPGPLTPPAGPPAEEAERALAALRLVAAELGRRAELAGGEAAEVLEAQVLMAQDPMLAEAVTARTAVGVAAGRAVFEAFGVFRAQLAGAGEYLAARVADLDDLAARAVAAAAGRPMPGVPVRDEPFVLVAHDLAPADTALLDLQKVLALVTEQGGPTSHTAILARARGIPAVVGVAGALELTEDELLLVDASEGAVYVAPTDEFVASAREREAARREAAALATAGTEPIRTPDGREVKLLANIGGAVDVADALAAGAEGVGLFRTEVLYLGAHEPPSYEDQLTAYRAVFEGFAGMTVIARTLDAGADKPLPFLPLGEEPNPSLGVRGIRAFRDAGHEHLLETQLAAMAAAAEGTGVDLWVMAPMIADAEEARWFAAKAREAGIAKVGVMIEVPAAALCAREILAEVDFASIGTNDLTQYTMAADRLVGALGGLQDAGHPAVLKLIAMTAYAGAELGKPVGVCGEAAGDPRLAAELIRLGVTSLSMAPAALAEVRAALR</sequence>
<evidence type="ECO:0000256" key="15">
    <source>
        <dbReference type="ARBA" id="ARBA00022842"/>
    </source>
</evidence>
<evidence type="ECO:0000256" key="13">
    <source>
        <dbReference type="ARBA" id="ARBA00022723"/>
    </source>
</evidence>
<comment type="subcellular location">
    <subcellularLocation>
        <location evidence="4">Cytoplasm</location>
    </subcellularLocation>
</comment>
<evidence type="ECO:0000256" key="6">
    <source>
        <dbReference type="ARBA" id="ARBA00012232"/>
    </source>
</evidence>
<feature type="domain" description="Phosphotransferase system enzyme I N-terminal" evidence="22">
    <location>
        <begin position="13"/>
        <end position="102"/>
    </location>
</feature>
<dbReference type="SUPFAM" id="SSF47831">
    <property type="entry name" value="Enzyme I of the PEP:sugar phosphotransferase system HPr-binding (sub)domain"/>
    <property type="match status" value="1"/>
</dbReference>
<name>A0A941EL93_9ACTN</name>
<dbReference type="NCBIfam" id="TIGR01417">
    <property type="entry name" value="PTS_I_fam"/>
    <property type="match status" value="1"/>
</dbReference>
<dbReference type="InterPro" id="IPR008279">
    <property type="entry name" value="PEP-util_enz_mobile_dom"/>
</dbReference>
<reference evidence="23" key="1">
    <citation type="submission" date="2021-04" db="EMBL/GenBank/DDBJ databases">
        <title>Genome based classification of Actinospica acidithermotolerans sp. nov., an actinobacterium isolated from an Indonesian hot spring.</title>
        <authorList>
            <person name="Kusuma A.B."/>
            <person name="Putra K.E."/>
            <person name="Nafisah S."/>
            <person name="Loh J."/>
            <person name="Nouioui I."/>
            <person name="Goodfellow M."/>
        </authorList>
    </citation>
    <scope>NUCLEOTIDE SEQUENCE</scope>
    <source>
        <strain evidence="23">MGRD01-02</strain>
    </source>
</reference>
<keyword evidence="9" id="KW-0963">Cytoplasm</keyword>
<accession>A0A941EL93</accession>
<dbReference type="Pfam" id="PF00391">
    <property type="entry name" value="PEP-utilizers"/>
    <property type="match status" value="1"/>
</dbReference>
<dbReference type="SUPFAM" id="SSF52009">
    <property type="entry name" value="Phosphohistidine domain"/>
    <property type="match status" value="1"/>
</dbReference>
<gene>
    <name evidence="23" type="primary">ptsP</name>
    <name evidence="23" type="ORF">KDK95_25255</name>
</gene>
<dbReference type="Gene3D" id="3.50.30.10">
    <property type="entry name" value="Phosphohistidine domain"/>
    <property type="match status" value="1"/>
</dbReference>
<comment type="catalytic activity">
    <reaction evidence="1">
        <text>L-histidyl-[protein] + phosphoenolpyruvate = N(pros)-phospho-L-histidyl-[protein] + pyruvate</text>
        <dbReference type="Rhea" id="RHEA:23880"/>
        <dbReference type="Rhea" id="RHEA-COMP:9745"/>
        <dbReference type="Rhea" id="RHEA-COMP:9746"/>
        <dbReference type="ChEBI" id="CHEBI:15361"/>
        <dbReference type="ChEBI" id="CHEBI:29979"/>
        <dbReference type="ChEBI" id="CHEBI:58702"/>
        <dbReference type="ChEBI" id="CHEBI:64837"/>
        <dbReference type="EC" id="2.7.3.9"/>
    </reaction>
</comment>
<dbReference type="GO" id="GO:0016301">
    <property type="term" value="F:kinase activity"/>
    <property type="evidence" value="ECO:0007669"/>
    <property type="project" value="UniProtKB-KW"/>
</dbReference>
<comment type="similarity">
    <text evidence="5">Belongs to the PEP-utilizing enzyme family.</text>
</comment>
<keyword evidence="10" id="KW-0762">Sugar transport</keyword>
<dbReference type="InterPro" id="IPR018274">
    <property type="entry name" value="PEP_util_AS"/>
</dbReference>
<evidence type="ECO:0000256" key="12">
    <source>
        <dbReference type="ARBA" id="ARBA00022683"/>
    </source>
</evidence>
<evidence type="ECO:0000259" key="20">
    <source>
        <dbReference type="Pfam" id="PF00391"/>
    </source>
</evidence>
<dbReference type="Gene3D" id="1.10.274.10">
    <property type="entry name" value="PtsI, HPr-binding domain"/>
    <property type="match status" value="1"/>
</dbReference>
<evidence type="ECO:0000256" key="5">
    <source>
        <dbReference type="ARBA" id="ARBA00007837"/>
    </source>
</evidence>
<evidence type="ECO:0000313" key="23">
    <source>
        <dbReference type="EMBL" id="MBR7829639.1"/>
    </source>
</evidence>
<comment type="function">
    <text evidence="3">General (non sugar-specific) component of the phosphoenolpyruvate-dependent sugar phosphotransferase system (sugar PTS). This major carbohydrate active-transport system catalyzes the phosphorylation of incoming sugar substrates concomitantly with their translocation across the cell membrane. Enzyme I transfers the phosphoryl group from phosphoenolpyruvate (PEP) to the phosphoryl carrier protein (HPr).</text>
</comment>
<keyword evidence="11 23" id="KW-0808">Transferase</keyword>
<dbReference type="InterPro" id="IPR050499">
    <property type="entry name" value="PEP-utilizing_PTS_enzyme"/>
</dbReference>
<dbReference type="InterPro" id="IPR040442">
    <property type="entry name" value="Pyrv_kinase-like_dom_sf"/>
</dbReference>
<dbReference type="PIRSF" id="PIRSF000732">
    <property type="entry name" value="PTS_enzyme_I"/>
    <property type="match status" value="1"/>
</dbReference>
<evidence type="ECO:0000256" key="18">
    <source>
        <dbReference type="PIRSR" id="PIRSR000732-2"/>
    </source>
</evidence>
<evidence type="ECO:0000313" key="24">
    <source>
        <dbReference type="Proteomes" id="UP000676325"/>
    </source>
</evidence>
<evidence type="ECO:0000256" key="9">
    <source>
        <dbReference type="ARBA" id="ARBA00022490"/>
    </source>
</evidence>
<dbReference type="InterPro" id="IPR006318">
    <property type="entry name" value="PTS_EI-like"/>
</dbReference>
<dbReference type="PRINTS" id="PR01736">
    <property type="entry name" value="PHPHTRNFRASE"/>
</dbReference>
<feature type="binding site" evidence="19">
    <location>
        <position position="397"/>
    </location>
    <ligand>
        <name>Mg(2+)</name>
        <dbReference type="ChEBI" id="CHEBI:18420"/>
    </ligand>
</feature>
<keyword evidence="24" id="KW-1185">Reference proteome</keyword>
<evidence type="ECO:0000256" key="2">
    <source>
        <dbReference type="ARBA" id="ARBA00001946"/>
    </source>
</evidence>
<dbReference type="InterPro" id="IPR015813">
    <property type="entry name" value="Pyrv/PenolPyrv_kinase-like_dom"/>
</dbReference>
<dbReference type="Pfam" id="PF02896">
    <property type="entry name" value="PEP-utilizers_C"/>
    <property type="match status" value="1"/>
</dbReference>
<feature type="domain" description="PEP-utilising enzyme C-terminal" evidence="21">
    <location>
        <begin position="228"/>
        <end position="504"/>
    </location>
</feature>
<keyword evidence="8" id="KW-0813">Transport</keyword>
<dbReference type="GO" id="GO:0005737">
    <property type="term" value="C:cytoplasm"/>
    <property type="evidence" value="ECO:0007669"/>
    <property type="project" value="UniProtKB-SubCell"/>
</dbReference>
<dbReference type="InterPro" id="IPR008731">
    <property type="entry name" value="PTS_EIN"/>
</dbReference>
<comment type="cofactor">
    <cofactor evidence="2 19">
        <name>Mg(2+)</name>
        <dbReference type="ChEBI" id="CHEBI:18420"/>
    </cofactor>
</comment>
<dbReference type="PANTHER" id="PTHR46244:SF3">
    <property type="entry name" value="PHOSPHOENOLPYRUVATE-PROTEIN PHOSPHOTRANSFERASE"/>
    <property type="match status" value="1"/>
</dbReference>
<evidence type="ECO:0000256" key="3">
    <source>
        <dbReference type="ARBA" id="ARBA00002728"/>
    </source>
</evidence>
<dbReference type="InterPro" id="IPR024692">
    <property type="entry name" value="PTS_EI"/>
</dbReference>
<keyword evidence="12" id="KW-0598">Phosphotransferase system</keyword>
<keyword evidence="13 19" id="KW-0479">Metal-binding</keyword>
<evidence type="ECO:0000256" key="19">
    <source>
        <dbReference type="PIRSR" id="PIRSR000732-3"/>
    </source>
</evidence>
<dbReference type="AlphaFoldDB" id="A0A941EL93"/>
<dbReference type="Proteomes" id="UP000676325">
    <property type="component" value="Unassembled WGS sequence"/>
</dbReference>
<dbReference type="GO" id="GO:0008965">
    <property type="term" value="F:phosphoenolpyruvate-protein phosphotransferase activity"/>
    <property type="evidence" value="ECO:0007669"/>
    <property type="project" value="UniProtKB-EC"/>
</dbReference>
<protein>
    <recommendedName>
        <fullName evidence="7">Phosphoenolpyruvate-protein phosphotransferase</fullName>
        <ecNumber evidence="6">2.7.3.9</ecNumber>
    </recommendedName>
    <alternativeName>
        <fullName evidence="16">Phosphotransferase system, enzyme I</fullName>
    </alternativeName>
</protein>